<dbReference type="AlphaFoldDB" id="A0A402A085"/>
<name>A0A402A085_9CHLR</name>
<keyword evidence="2" id="KW-1185">Reference proteome</keyword>
<comment type="caution">
    <text evidence="1">The sequence shown here is derived from an EMBL/GenBank/DDBJ whole genome shotgun (WGS) entry which is preliminary data.</text>
</comment>
<protein>
    <submittedName>
        <fullName evidence="1">Uncharacterized protein</fullName>
    </submittedName>
</protein>
<evidence type="ECO:0000313" key="2">
    <source>
        <dbReference type="Proteomes" id="UP000287352"/>
    </source>
</evidence>
<organism evidence="1 2">
    <name type="scientific">Tengunoibacter tsumagoiensis</name>
    <dbReference type="NCBI Taxonomy" id="2014871"/>
    <lineage>
        <taxon>Bacteria</taxon>
        <taxon>Bacillati</taxon>
        <taxon>Chloroflexota</taxon>
        <taxon>Ktedonobacteria</taxon>
        <taxon>Ktedonobacterales</taxon>
        <taxon>Dictyobacteraceae</taxon>
        <taxon>Tengunoibacter</taxon>
    </lineage>
</organism>
<dbReference type="EMBL" id="BIFR01000001">
    <property type="protein sequence ID" value="GCE12523.1"/>
    <property type="molecule type" value="Genomic_DNA"/>
</dbReference>
<dbReference type="Gene3D" id="2.60.120.260">
    <property type="entry name" value="Galactose-binding domain-like"/>
    <property type="match status" value="1"/>
</dbReference>
<accession>A0A402A085</accession>
<proteinExistence type="predicted"/>
<gene>
    <name evidence="1" type="ORF">KTT_23820</name>
</gene>
<dbReference type="Proteomes" id="UP000287352">
    <property type="component" value="Unassembled WGS sequence"/>
</dbReference>
<reference evidence="2" key="1">
    <citation type="submission" date="2018-12" db="EMBL/GenBank/DDBJ databases">
        <title>Tengunoibacter tsumagoiensis gen. nov., sp. nov., Dictyobacter kobayashii sp. nov., D. alpinus sp. nov., and D. joshuensis sp. nov. and description of Dictyobacteraceae fam. nov. within the order Ktedonobacterales isolated from Tengu-no-mugimeshi.</title>
        <authorList>
            <person name="Wang C.M."/>
            <person name="Zheng Y."/>
            <person name="Sakai Y."/>
            <person name="Toyoda A."/>
            <person name="Minakuchi Y."/>
            <person name="Abe K."/>
            <person name="Yokota A."/>
            <person name="Yabe S."/>
        </authorList>
    </citation>
    <scope>NUCLEOTIDE SEQUENCE [LARGE SCALE GENOMIC DNA]</scope>
    <source>
        <strain evidence="2">Uno3</strain>
    </source>
</reference>
<sequence length="245" mass="27436">MHLQNRIYLTLSPRARKALDLCAALDGGPMATYAATLLSQALQEEIEKSPALQERWVKLEREALQQGTWDFPSLTGREAPAAAPNDQPVERRFFLVGSHPHHYLHGVTLEQNDLTQKSVFLRSTEEAGAGFSTLMLKVSAYPYLGRRVRLSAQVRSQEIEGWAGLWMRLDGPQVDTLDHDNMQNRPIQGTTEWKRYEVVLDVPAECLDIAFGILLQGQGQVWIQQAALEEVDETIAVTSQKALSS</sequence>
<dbReference type="RefSeq" id="WP_245994067.1">
    <property type="nucleotide sequence ID" value="NZ_BIFR01000001.1"/>
</dbReference>
<evidence type="ECO:0000313" key="1">
    <source>
        <dbReference type="EMBL" id="GCE12523.1"/>
    </source>
</evidence>